<dbReference type="Proteomes" id="UP000233551">
    <property type="component" value="Unassembled WGS sequence"/>
</dbReference>
<evidence type="ECO:0000313" key="3">
    <source>
        <dbReference type="Proteomes" id="UP000197138"/>
    </source>
</evidence>
<gene>
    <name evidence="1" type="ORF">CDL15_Pgr012753</name>
    <name evidence="2" type="ORF">CRG98_031051</name>
</gene>
<dbReference type="AlphaFoldDB" id="A0A218XG04"/>
<dbReference type="Proteomes" id="UP000197138">
    <property type="component" value="Unassembled WGS sequence"/>
</dbReference>
<sequence length="103" mass="10895">MDELGCWGDLAGLGSGPNWAFEIRIGPSGMLGRIGPLGRIGRLLDRIGPLLDTVGLLAVGWTAGREPSCWTRTGWAAGRTNGLLGSVPTLALTVRARKHGRFD</sequence>
<reference evidence="1" key="2">
    <citation type="submission" date="2017-06" db="EMBL/GenBank/DDBJ databases">
        <title>The pomegranate genome and the genomics of punicalagin biosynthesis.</title>
        <authorList>
            <person name="Xu C."/>
        </authorList>
    </citation>
    <scope>NUCLEOTIDE SEQUENCE [LARGE SCALE GENOMIC DNA]</scope>
    <source>
        <tissue evidence="1">Fresh leaf</tissue>
    </source>
</reference>
<evidence type="ECO:0000313" key="2">
    <source>
        <dbReference type="EMBL" id="PKI48569.1"/>
    </source>
</evidence>
<reference evidence="2 4" key="3">
    <citation type="submission" date="2017-11" db="EMBL/GenBank/DDBJ databases">
        <title>De-novo sequencing of pomegranate (Punica granatum L.) genome.</title>
        <authorList>
            <person name="Akparov Z."/>
            <person name="Amiraslanov A."/>
            <person name="Hajiyeva S."/>
            <person name="Abbasov M."/>
            <person name="Kaur K."/>
            <person name="Hamwieh A."/>
            <person name="Solovyev V."/>
            <person name="Salamov A."/>
            <person name="Braich B."/>
            <person name="Kosarev P."/>
            <person name="Mahmoud A."/>
            <person name="Hajiyev E."/>
            <person name="Babayeva S."/>
            <person name="Izzatullayeva V."/>
            <person name="Mammadov A."/>
            <person name="Mammadov A."/>
            <person name="Sharifova S."/>
            <person name="Ojaghi J."/>
            <person name="Eynullazada K."/>
            <person name="Bayramov B."/>
            <person name="Abdulazimova A."/>
            <person name="Shahmuradov I."/>
        </authorList>
    </citation>
    <scope>NUCLEOTIDE SEQUENCE [LARGE SCALE GENOMIC DNA]</scope>
    <source>
        <strain evidence="2">AG2017</strain>
        <strain evidence="4">cv. AG2017</strain>
        <tissue evidence="2">Leaf</tissue>
    </source>
</reference>
<name>A0A218XG04_PUNGR</name>
<keyword evidence="4" id="KW-1185">Reference proteome</keyword>
<reference evidence="3" key="1">
    <citation type="journal article" date="2017" name="Plant J.">
        <title>The pomegranate (Punica granatum L.) genome and the genomics of punicalagin biosynthesis.</title>
        <authorList>
            <person name="Qin G."/>
            <person name="Xu C."/>
            <person name="Ming R."/>
            <person name="Tang H."/>
            <person name="Guyot R."/>
            <person name="Kramer E.M."/>
            <person name="Hu Y."/>
            <person name="Yi X."/>
            <person name="Qi Y."/>
            <person name="Xu X."/>
            <person name="Gao Z."/>
            <person name="Pan H."/>
            <person name="Jian J."/>
            <person name="Tian Y."/>
            <person name="Yue Z."/>
            <person name="Xu Y."/>
        </authorList>
    </citation>
    <scope>NUCLEOTIDE SEQUENCE [LARGE SCALE GENOMIC DNA]</scope>
    <source>
        <strain evidence="3">cv. Dabenzi</strain>
    </source>
</reference>
<organism evidence="1 3">
    <name type="scientific">Punica granatum</name>
    <name type="common">Pomegranate</name>
    <dbReference type="NCBI Taxonomy" id="22663"/>
    <lineage>
        <taxon>Eukaryota</taxon>
        <taxon>Viridiplantae</taxon>
        <taxon>Streptophyta</taxon>
        <taxon>Embryophyta</taxon>
        <taxon>Tracheophyta</taxon>
        <taxon>Spermatophyta</taxon>
        <taxon>Magnoliopsida</taxon>
        <taxon>eudicotyledons</taxon>
        <taxon>Gunneridae</taxon>
        <taxon>Pentapetalae</taxon>
        <taxon>rosids</taxon>
        <taxon>malvids</taxon>
        <taxon>Myrtales</taxon>
        <taxon>Lythraceae</taxon>
        <taxon>Punica</taxon>
    </lineage>
</organism>
<dbReference type="EMBL" id="MTKT01001932">
    <property type="protein sequence ID" value="OWM83272.1"/>
    <property type="molecule type" value="Genomic_DNA"/>
</dbReference>
<proteinExistence type="predicted"/>
<accession>A0A218XG04</accession>
<comment type="caution">
    <text evidence="1">The sequence shown here is derived from an EMBL/GenBank/DDBJ whole genome shotgun (WGS) entry which is preliminary data.</text>
</comment>
<evidence type="ECO:0000313" key="1">
    <source>
        <dbReference type="EMBL" id="OWM83272.1"/>
    </source>
</evidence>
<protein>
    <submittedName>
        <fullName evidence="1">Uncharacterized protein</fullName>
    </submittedName>
</protein>
<evidence type="ECO:0000313" key="4">
    <source>
        <dbReference type="Proteomes" id="UP000233551"/>
    </source>
</evidence>
<dbReference type="EMBL" id="PGOL01002375">
    <property type="protein sequence ID" value="PKI48569.1"/>
    <property type="molecule type" value="Genomic_DNA"/>
</dbReference>